<reference evidence="2 3" key="1">
    <citation type="journal article" date="2021" name="Elife">
        <title>Chloroplast acquisition without the gene transfer in kleptoplastic sea slugs, Plakobranchus ocellatus.</title>
        <authorList>
            <person name="Maeda T."/>
            <person name="Takahashi S."/>
            <person name="Yoshida T."/>
            <person name="Shimamura S."/>
            <person name="Takaki Y."/>
            <person name="Nagai Y."/>
            <person name="Toyoda A."/>
            <person name="Suzuki Y."/>
            <person name="Arimoto A."/>
            <person name="Ishii H."/>
            <person name="Satoh N."/>
            <person name="Nishiyama T."/>
            <person name="Hasebe M."/>
            <person name="Maruyama T."/>
            <person name="Minagawa J."/>
            <person name="Obokata J."/>
            <person name="Shigenobu S."/>
        </authorList>
    </citation>
    <scope>NUCLEOTIDE SEQUENCE [LARGE SCALE GENOMIC DNA]</scope>
</reference>
<protein>
    <submittedName>
        <fullName evidence="2">Uncharacterized protein</fullName>
    </submittedName>
</protein>
<organism evidence="2 3">
    <name type="scientific">Elysia marginata</name>
    <dbReference type="NCBI Taxonomy" id="1093978"/>
    <lineage>
        <taxon>Eukaryota</taxon>
        <taxon>Metazoa</taxon>
        <taxon>Spiralia</taxon>
        <taxon>Lophotrochozoa</taxon>
        <taxon>Mollusca</taxon>
        <taxon>Gastropoda</taxon>
        <taxon>Heterobranchia</taxon>
        <taxon>Euthyneura</taxon>
        <taxon>Panpulmonata</taxon>
        <taxon>Sacoglossa</taxon>
        <taxon>Placobranchoidea</taxon>
        <taxon>Plakobranchidae</taxon>
        <taxon>Elysia</taxon>
    </lineage>
</organism>
<comment type="caution">
    <text evidence="2">The sequence shown here is derived from an EMBL/GenBank/DDBJ whole genome shotgun (WGS) entry which is preliminary data.</text>
</comment>
<feature type="region of interest" description="Disordered" evidence="1">
    <location>
        <begin position="356"/>
        <end position="390"/>
    </location>
</feature>
<feature type="compositionally biased region" description="Basic and acidic residues" evidence="1">
    <location>
        <begin position="230"/>
        <end position="250"/>
    </location>
</feature>
<dbReference type="EMBL" id="BMAT01013288">
    <property type="protein sequence ID" value="GFS09412.1"/>
    <property type="molecule type" value="Genomic_DNA"/>
</dbReference>
<sequence length="495" mass="55951">MSSCSDDLLSTLVSNIRQACEQHITFEDFTSVSGLICFDIDGFKQKSFVISELLQKKSVGEGNSSHLKTLNWKSAERKDSGKYFESKESPTKPLQVDGSVCSRALGGQTELRKSLRDPRGSFAILHTKLDWCNRTFTLKPKIHYEVEPAVNSHREENSTTISASKDITLKDEQGNSQIKHEENIYLERGGERRWLKGNCRSKAKPNYRNCYPGLPKKPLKRYQTPCQTNKTERQFTKHSTDNKSEPLNESDHLDNIKRLKTLYNSPSEKPTALSWYETSLAPSSSVESIESIQPFYLVPHSEPLSNPPYSKSQENNVSKDAGYVHRQVHTPEYTNFATSAPDPIIQQPTTIPAHFSKEESRDHHSPYSSLNQKSPVKTVPAHSTTSNGTLNTISSIEQDVRTVTETKPHQASWEQIDRAPEAVSLPRAHHDSQILSECSVVSRKRASLMKWMGLFKKGSKTSAEETSIKQRHMTKLKSGKNIPAPPMEIRIKQWN</sequence>
<keyword evidence="3" id="KW-1185">Reference proteome</keyword>
<evidence type="ECO:0000313" key="2">
    <source>
        <dbReference type="EMBL" id="GFS09412.1"/>
    </source>
</evidence>
<dbReference type="Proteomes" id="UP000762676">
    <property type="component" value="Unassembled WGS sequence"/>
</dbReference>
<evidence type="ECO:0000313" key="3">
    <source>
        <dbReference type="Proteomes" id="UP000762676"/>
    </source>
</evidence>
<feature type="compositionally biased region" description="Polar residues" evidence="1">
    <location>
        <begin position="366"/>
        <end position="390"/>
    </location>
</feature>
<proteinExistence type="predicted"/>
<gene>
    <name evidence="2" type="ORF">ElyMa_006621100</name>
</gene>
<accession>A0AAV4IJP9</accession>
<name>A0AAV4IJP9_9GAST</name>
<feature type="compositionally biased region" description="Basic and acidic residues" evidence="1">
    <location>
        <begin position="356"/>
        <end position="365"/>
    </location>
</feature>
<feature type="region of interest" description="Disordered" evidence="1">
    <location>
        <begin position="228"/>
        <end position="250"/>
    </location>
</feature>
<dbReference type="AlphaFoldDB" id="A0AAV4IJP9"/>
<evidence type="ECO:0000256" key="1">
    <source>
        <dbReference type="SAM" id="MobiDB-lite"/>
    </source>
</evidence>